<dbReference type="InterPro" id="IPR023803">
    <property type="entry name" value="Ribosomal_bS16_dom_sf"/>
</dbReference>
<dbReference type="Pfam" id="PF00886">
    <property type="entry name" value="Ribosomal_S16"/>
    <property type="match status" value="1"/>
</dbReference>
<name>A0A0C2IX12_THEKT</name>
<protein>
    <recommendedName>
        <fullName evidence="4">Small ribosomal subunit protein bS16m</fullName>
    </recommendedName>
    <alternativeName>
        <fullName evidence="5">28S ribosomal protein S16, mitochondrial</fullName>
    </alternativeName>
</protein>
<comment type="similarity">
    <text evidence="1">Belongs to the bacterial ribosomal protein bS16 family.</text>
</comment>
<dbReference type="NCBIfam" id="TIGR00002">
    <property type="entry name" value="S16"/>
    <property type="match status" value="1"/>
</dbReference>
<reference evidence="6 7" key="1">
    <citation type="journal article" date="2014" name="Genome Biol. Evol.">
        <title>The genome of the myxosporean Thelohanellus kitauei shows adaptations to nutrient acquisition within its fish host.</title>
        <authorList>
            <person name="Yang Y."/>
            <person name="Xiong J."/>
            <person name="Zhou Z."/>
            <person name="Huo F."/>
            <person name="Miao W."/>
            <person name="Ran C."/>
            <person name="Liu Y."/>
            <person name="Zhang J."/>
            <person name="Feng J."/>
            <person name="Wang M."/>
            <person name="Wang M."/>
            <person name="Wang L."/>
            <person name="Yao B."/>
        </authorList>
    </citation>
    <scope>NUCLEOTIDE SEQUENCE [LARGE SCALE GENOMIC DNA]</scope>
    <source>
        <strain evidence="6">Wuqing</strain>
    </source>
</reference>
<gene>
    <name evidence="6" type="ORF">RF11_12837</name>
</gene>
<dbReference type="AlphaFoldDB" id="A0A0C2IX12"/>
<dbReference type="Proteomes" id="UP000031668">
    <property type="component" value="Unassembled WGS sequence"/>
</dbReference>
<comment type="caution">
    <text evidence="6">The sequence shown here is derived from an EMBL/GenBank/DDBJ whole genome shotgun (WGS) entry which is preliminary data.</text>
</comment>
<keyword evidence="3" id="KW-0687">Ribonucleoprotein</keyword>
<dbReference type="GO" id="GO:0003735">
    <property type="term" value="F:structural constituent of ribosome"/>
    <property type="evidence" value="ECO:0007669"/>
    <property type="project" value="InterPro"/>
</dbReference>
<evidence type="ECO:0000256" key="4">
    <source>
        <dbReference type="ARBA" id="ARBA00035263"/>
    </source>
</evidence>
<dbReference type="PANTHER" id="PTHR12919">
    <property type="entry name" value="30S RIBOSOMAL PROTEIN S16"/>
    <property type="match status" value="1"/>
</dbReference>
<dbReference type="OrthoDB" id="407221at2759"/>
<dbReference type="SUPFAM" id="SSF54565">
    <property type="entry name" value="Ribosomal protein S16"/>
    <property type="match status" value="1"/>
</dbReference>
<evidence type="ECO:0000256" key="5">
    <source>
        <dbReference type="ARBA" id="ARBA00035438"/>
    </source>
</evidence>
<evidence type="ECO:0000256" key="2">
    <source>
        <dbReference type="ARBA" id="ARBA00022980"/>
    </source>
</evidence>
<proteinExistence type="inferred from homology"/>
<dbReference type="OMA" id="PNDYNER"/>
<keyword evidence="2 6" id="KW-0689">Ribosomal protein</keyword>
<dbReference type="InterPro" id="IPR000307">
    <property type="entry name" value="Ribosomal_bS16"/>
</dbReference>
<dbReference type="EMBL" id="JWZT01005339">
    <property type="protein sequence ID" value="KII61422.1"/>
    <property type="molecule type" value="Genomic_DNA"/>
</dbReference>
<evidence type="ECO:0000313" key="6">
    <source>
        <dbReference type="EMBL" id="KII61422.1"/>
    </source>
</evidence>
<dbReference type="Gene3D" id="3.30.1320.10">
    <property type="match status" value="1"/>
</dbReference>
<evidence type="ECO:0000313" key="7">
    <source>
        <dbReference type="Proteomes" id="UP000031668"/>
    </source>
</evidence>
<accession>A0A0C2IX12</accession>
<dbReference type="GO" id="GO:0032543">
    <property type="term" value="P:mitochondrial translation"/>
    <property type="evidence" value="ECO:0007669"/>
    <property type="project" value="TreeGrafter"/>
</dbReference>
<sequence length="121" mass="13528">MRSSIIGRSNVIIRLAAKGCNRRPFYHIVVIDRQKKRNAVPLDQVGSFDPIPNYYNEKLVSFNIDKIKRWLGSGACITRTVSILFGLAGIIEPSNKIIHKALKNRSQTVVQTEGEALQPPA</sequence>
<evidence type="ECO:0000256" key="3">
    <source>
        <dbReference type="ARBA" id="ARBA00023274"/>
    </source>
</evidence>
<organism evidence="6 7">
    <name type="scientific">Thelohanellus kitauei</name>
    <name type="common">Myxosporean</name>
    <dbReference type="NCBI Taxonomy" id="669202"/>
    <lineage>
        <taxon>Eukaryota</taxon>
        <taxon>Metazoa</taxon>
        <taxon>Cnidaria</taxon>
        <taxon>Myxozoa</taxon>
        <taxon>Myxosporea</taxon>
        <taxon>Bivalvulida</taxon>
        <taxon>Platysporina</taxon>
        <taxon>Myxobolidae</taxon>
        <taxon>Thelohanellus</taxon>
    </lineage>
</organism>
<evidence type="ECO:0000256" key="1">
    <source>
        <dbReference type="ARBA" id="ARBA00006668"/>
    </source>
</evidence>
<dbReference type="HAMAP" id="MF_00385">
    <property type="entry name" value="Ribosomal_bS16"/>
    <property type="match status" value="1"/>
</dbReference>
<dbReference type="GO" id="GO:0005763">
    <property type="term" value="C:mitochondrial small ribosomal subunit"/>
    <property type="evidence" value="ECO:0007669"/>
    <property type="project" value="TreeGrafter"/>
</dbReference>
<keyword evidence="7" id="KW-1185">Reference proteome</keyword>
<dbReference type="PANTHER" id="PTHR12919:SF20">
    <property type="entry name" value="SMALL RIBOSOMAL SUBUNIT PROTEIN BS16M"/>
    <property type="match status" value="1"/>
</dbReference>